<comment type="subcellular location">
    <subcellularLocation>
        <location evidence="1">Membrane</location>
        <topology evidence="1">Multi-pass membrane protein</topology>
    </subcellularLocation>
</comment>
<dbReference type="InterPro" id="IPR017562">
    <property type="entry name" value="Cyt_c_biogenesis_CcsA"/>
</dbReference>
<dbReference type="PANTHER" id="PTHR30071">
    <property type="entry name" value="HEME EXPORTER PROTEIN C"/>
    <property type="match status" value="1"/>
</dbReference>
<dbReference type="RefSeq" id="WP_072911996.1">
    <property type="nucleotide sequence ID" value="NZ_FRAR01000009.1"/>
</dbReference>
<dbReference type="PRINTS" id="PR01386">
    <property type="entry name" value="CCMCBIOGNSIS"/>
</dbReference>
<feature type="transmembrane region" description="Helical" evidence="9">
    <location>
        <begin position="36"/>
        <end position="55"/>
    </location>
</feature>
<keyword evidence="7" id="KW-0793">Thylakoid</keyword>
<evidence type="ECO:0000256" key="9">
    <source>
        <dbReference type="SAM" id="Phobius"/>
    </source>
</evidence>
<evidence type="ECO:0000256" key="6">
    <source>
        <dbReference type="ARBA" id="ARBA00022989"/>
    </source>
</evidence>
<feature type="transmembrane region" description="Helical" evidence="9">
    <location>
        <begin position="191"/>
        <end position="214"/>
    </location>
</feature>
<evidence type="ECO:0000256" key="5">
    <source>
        <dbReference type="ARBA" id="ARBA00022748"/>
    </source>
</evidence>
<gene>
    <name evidence="11" type="ORF">SAMN02745123_01283</name>
</gene>
<evidence type="ECO:0000256" key="4">
    <source>
        <dbReference type="ARBA" id="ARBA00022692"/>
    </source>
</evidence>
<dbReference type="NCBIfam" id="TIGR03144">
    <property type="entry name" value="cytochr_II_ccsB"/>
    <property type="match status" value="1"/>
</dbReference>
<feature type="transmembrane region" description="Helical" evidence="9">
    <location>
        <begin position="135"/>
        <end position="157"/>
    </location>
</feature>
<keyword evidence="12" id="KW-1185">Reference proteome</keyword>
<keyword evidence="5" id="KW-0201">Cytochrome c-type biogenesis</keyword>
<dbReference type="OrthoDB" id="9814290at2"/>
<dbReference type="InterPro" id="IPR045062">
    <property type="entry name" value="Cyt_c_biogenesis_CcsA/CcmC"/>
</dbReference>
<evidence type="ECO:0000256" key="2">
    <source>
        <dbReference type="ARBA" id="ARBA00005840"/>
    </source>
</evidence>
<dbReference type="PANTHER" id="PTHR30071:SF1">
    <property type="entry name" value="CYTOCHROME B_B6 PROTEIN-RELATED"/>
    <property type="match status" value="1"/>
</dbReference>
<dbReference type="InterPro" id="IPR002541">
    <property type="entry name" value="Cyt_c_assembly"/>
</dbReference>
<feature type="domain" description="Cytochrome c assembly protein" evidence="10">
    <location>
        <begin position="67"/>
        <end position="281"/>
    </location>
</feature>
<name>A0A1M6QYV7_9FIRM</name>
<accession>A0A1M6QYV7</accession>
<feature type="transmembrane region" description="Helical" evidence="9">
    <location>
        <begin position="93"/>
        <end position="115"/>
    </location>
</feature>
<dbReference type="Proteomes" id="UP000183997">
    <property type="component" value="Unassembled WGS sequence"/>
</dbReference>
<dbReference type="EMBL" id="FRAR01000009">
    <property type="protein sequence ID" value="SHK25343.1"/>
    <property type="molecule type" value="Genomic_DNA"/>
</dbReference>
<evidence type="ECO:0000313" key="11">
    <source>
        <dbReference type="EMBL" id="SHK25343.1"/>
    </source>
</evidence>
<evidence type="ECO:0000256" key="1">
    <source>
        <dbReference type="ARBA" id="ARBA00004141"/>
    </source>
</evidence>
<evidence type="ECO:0000313" key="12">
    <source>
        <dbReference type="Proteomes" id="UP000183997"/>
    </source>
</evidence>
<feature type="transmembrane region" description="Helical" evidence="9">
    <location>
        <begin position="12"/>
        <end position="29"/>
    </location>
</feature>
<proteinExistence type="inferred from homology"/>
<evidence type="ECO:0000256" key="7">
    <source>
        <dbReference type="ARBA" id="ARBA00023078"/>
    </source>
</evidence>
<dbReference type="InterPro" id="IPR003557">
    <property type="entry name" value="Cyt_c_biogenesis_CcmC"/>
</dbReference>
<dbReference type="GO" id="GO:0015232">
    <property type="term" value="F:heme transmembrane transporter activity"/>
    <property type="evidence" value="ECO:0007669"/>
    <property type="project" value="InterPro"/>
</dbReference>
<reference evidence="12" key="1">
    <citation type="submission" date="2016-11" db="EMBL/GenBank/DDBJ databases">
        <authorList>
            <person name="Varghese N."/>
            <person name="Submissions S."/>
        </authorList>
    </citation>
    <scope>NUCLEOTIDE SEQUENCE [LARGE SCALE GENOMIC DNA]</scope>
    <source>
        <strain evidence="12">DSM 10349</strain>
    </source>
</reference>
<dbReference type="GO" id="GO:0017004">
    <property type="term" value="P:cytochrome complex assembly"/>
    <property type="evidence" value="ECO:0007669"/>
    <property type="project" value="UniProtKB-KW"/>
</dbReference>
<keyword evidence="6 9" id="KW-1133">Transmembrane helix</keyword>
<protein>
    <recommendedName>
        <fullName evidence="3">Heme exporter protein C</fullName>
    </recommendedName>
</protein>
<feature type="transmembrane region" description="Helical" evidence="9">
    <location>
        <begin position="258"/>
        <end position="277"/>
    </location>
</feature>
<keyword evidence="4 9" id="KW-0812">Transmembrane</keyword>
<dbReference type="Pfam" id="PF01578">
    <property type="entry name" value="Cytochrom_C_asm"/>
    <property type="match status" value="1"/>
</dbReference>
<feature type="transmembrane region" description="Helical" evidence="9">
    <location>
        <begin position="229"/>
        <end position="246"/>
    </location>
</feature>
<sequence>MIELVERYAFDTTLYLYALGTLIFLAYTLTERKRLITTALGVVGLGLLVHTVGLVERTVTVGRLPFANMYEFTVLFAWGVILAFLITQKKHPVPLLGIVVIPVAVVLMSAASMMTTTVVRPLMPALQSYWLQSHVATAILAYGAFGVSFGVGVLYLIRDSQPVALSSTSDGASAVTQGMSLLPSSETLDKLLYRIIAFGFVFLTLVLITGAVWAEQVWGAWWSWDPKETWALITWLVYALFLHGRFTRGWQGRRTAWLAILGFAAVMFTLFGVTWLMPGLHSYT</sequence>
<dbReference type="GO" id="GO:0005886">
    <property type="term" value="C:plasma membrane"/>
    <property type="evidence" value="ECO:0007669"/>
    <property type="project" value="TreeGrafter"/>
</dbReference>
<organism evidence="11 12">
    <name type="scientific">Desulforamulus aeronauticus DSM 10349</name>
    <dbReference type="NCBI Taxonomy" id="1121421"/>
    <lineage>
        <taxon>Bacteria</taxon>
        <taxon>Bacillati</taxon>
        <taxon>Bacillota</taxon>
        <taxon>Clostridia</taxon>
        <taxon>Eubacteriales</taxon>
        <taxon>Peptococcaceae</taxon>
        <taxon>Desulforamulus</taxon>
    </lineage>
</organism>
<keyword evidence="8 9" id="KW-0472">Membrane</keyword>
<feature type="transmembrane region" description="Helical" evidence="9">
    <location>
        <begin position="67"/>
        <end position="86"/>
    </location>
</feature>
<dbReference type="GO" id="GO:0020037">
    <property type="term" value="F:heme binding"/>
    <property type="evidence" value="ECO:0007669"/>
    <property type="project" value="InterPro"/>
</dbReference>
<evidence type="ECO:0000259" key="10">
    <source>
        <dbReference type="Pfam" id="PF01578"/>
    </source>
</evidence>
<dbReference type="AlphaFoldDB" id="A0A1M6QYV7"/>
<evidence type="ECO:0000256" key="8">
    <source>
        <dbReference type="ARBA" id="ARBA00023136"/>
    </source>
</evidence>
<dbReference type="STRING" id="1121421.SAMN02745123_01283"/>
<comment type="similarity">
    <text evidence="2">Belongs to the CcmC/CycZ/HelC family.</text>
</comment>
<evidence type="ECO:0000256" key="3">
    <source>
        <dbReference type="ARBA" id="ARBA00016463"/>
    </source>
</evidence>